<evidence type="ECO:0000256" key="3">
    <source>
        <dbReference type="ARBA" id="ARBA00023125"/>
    </source>
</evidence>
<keyword evidence="2" id="KW-0229">DNA integration</keyword>
<evidence type="ECO:0000256" key="4">
    <source>
        <dbReference type="ARBA" id="ARBA00023172"/>
    </source>
</evidence>
<evidence type="ECO:0000256" key="1">
    <source>
        <dbReference type="ARBA" id="ARBA00008857"/>
    </source>
</evidence>
<dbReference type="GO" id="GO:0006310">
    <property type="term" value="P:DNA recombination"/>
    <property type="evidence" value="ECO:0007669"/>
    <property type="project" value="UniProtKB-KW"/>
</dbReference>
<dbReference type="AlphaFoldDB" id="A0A2N3L0N4"/>
<feature type="domain" description="Tyr recombinase" evidence="6">
    <location>
        <begin position="155"/>
        <end position="334"/>
    </location>
</feature>
<evidence type="ECO:0000256" key="2">
    <source>
        <dbReference type="ARBA" id="ARBA00022908"/>
    </source>
</evidence>
<evidence type="ECO:0000313" key="8">
    <source>
        <dbReference type="EMBL" id="PKR56389.1"/>
    </source>
</evidence>
<keyword evidence="3 5" id="KW-0238">DNA-binding</keyword>
<evidence type="ECO:0000259" key="7">
    <source>
        <dbReference type="PROSITE" id="PS51900"/>
    </source>
</evidence>
<gene>
    <name evidence="8" type="ORF">COO92_21530</name>
</gene>
<dbReference type="GO" id="GO:0003677">
    <property type="term" value="F:DNA binding"/>
    <property type="evidence" value="ECO:0007669"/>
    <property type="project" value="UniProtKB-UniRule"/>
</dbReference>
<proteinExistence type="inferred from homology"/>
<dbReference type="SUPFAM" id="SSF56349">
    <property type="entry name" value="DNA breaking-rejoining enzymes"/>
    <property type="match status" value="1"/>
</dbReference>
<dbReference type="InterPro" id="IPR044068">
    <property type="entry name" value="CB"/>
</dbReference>
<protein>
    <submittedName>
        <fullName evidence="8">Integrase</fullName>
    </submittedName>
</protein>
<dbReference type="InterPro" id="IPR050090">
    <property type="entry name" value="Tyrosine_recombinase_XerCD"/>
</dbReference>
<name>A0A2N3L0N4_9PROT</name>
<dbReference type="Proteomes" id="UP000233332">
    <property type="component" value="Unassembled WGS sequence"/>
</dbReference>
<evidence type="ECO:0000259" key="6">
    <source>
        <dbReference type="PROSITE" id="PS51898"/>
    </source>
</evidence>
<dbReference type="EMBL" id="NXGX01000015">
    <property type="protein sequence ID" value="PKR56389.1"/>
    <property type="molecule type" value="Genomic_DNA"/>
</dbReference>
<dbReference type="Gene3D" id="1.10.443.10">
    <property type="entry name" value="Intergrase catalytic core"/>
    <property type="match status" value="1"/>
</dbReference>
<dbReference type="PANTHER" id="PTHR30349:SF41">
    <property type="entry name" value="INTEGRASE_RECOMBINASE PROTEIN MJ0367-RELATED"/>
    <property type="match status" value="1"/>
</dbReference>
<dbReference type="InterPro" id="IPR013762">
    <property type="entry name" value="Integrase-like_cat_sf"/>
</dbReference>
<dbReference type="InterPro" id="IPR011010">
    <property type="entry name" value="DNA_brk_join_enz"/>
</dbReference>
<dbReference type="PANTHER" id="PTHR30349">
    <property type="entry name" value="PHAGE INTEGRASE-RELATED"/>
    <property type="match status" value="1"/>
</dbReference>
<comment type="similarity">
    <text evidence="1">Belongs to the 'phage' integrase family.</text>
</comment>
<dbReference type="InterPro" id="IPR010998">
    <property type="entry name" value="Integrase_recombinase_N"/>
</dbReference>
<comment type="caution">
    <text evidence="8">The sequence shown here is derived from an EMBL/GenBank/DDBJ whole genome shotgun (WGS) entry which is preliminary data.</text>
</comment>
<dbReference type="InterPro" id="IPR002104">
    <property type="entry name" value="Integrase_catalytic"/>
</dbReference>
<evidence type="ECO:0000256" key="5">
    <source>
        <dbReference type="PROSITE-ProRule" id="PRU01248"/>
    </source>
</evidence>
<reference evidence="8 9" key="1">
    <citation type="submission" date="2017-09" db="EMBL/GenBank/DDBJ databases">
        <title>Biodiversity and function of Thalassospira species in the particle-attached aromatic-hydrocarbon-degrading consortia from the surface seawater of the China South Sea.</title>
        <authorList>
            <person name="Dong C."/>
            <person name="Lai Q."/>
            <person name="Shao Z."/>
        </authorList>
    </citation>
    <scope>NUCLEOTIDE SEQUENCE [LARGE SCALE GENOMIC DNA]</scope>
    <source>
        <strain evidence="8 9">139Z-12</strain>
    </source>
</reference>
<sequence length="352" mass="40111">MIFAMVLVELPYVNSYTSKGKVYAYYRRDGQKVRIKGSFGSDEWLQNYRDIHRSFETSTQGSIKGSVHDLITQYKSSPSFKQLRPRTKKEYQRFLDKIGKICGPKHVTSISRRLVLSIRNAGADTPRDTNNLLTTLRLLMQFAIDMEYVTVNPASRFKRLKEGDGHRPWEEYEIDQFRACWELGGKERAAFELLLNTGQRSGDVRTMTRNHIRANIVSVVQSKTGKRLDIPVANRLKDSLDAWLPNTNSMNLVPSPMGMQMDATAFSKFMRKAYRAAGLPDDFTSHGGRYAAATRLKELGLTWEEIADIVGHDTVAMVQKYTRQRRNARMAIDKINRADQGGKVTNLSRGSD</sequence>
<feature type="domain" description="Core-binding (CB)" evidence="7">
    <location>
        <begin position="65"/>
        <end position="144"/>
    </location>
</feature>
<dbReference type="Pfam" id="PF00589">
    <property type="entry name" value="Phage_integrase"/>
    <property type="match status" value="1"/>
</dbReference>
<accession>A0A2N3L0N4</accession>
<dbReference type="GO" id="GO:0015074">
    <property type="term" value="P:DNA integration"/>
    <property type="evidence" value="ECO:0007669"/>
    <property type="project" value="UniProtKB-KW"/>
</dbReference>
<dbReference type="Gene3D" id="1.10.150.130">
    <property type="match status" value="1"/>
</dbReference>
<dbReference type="PROSITE" id="PS51900">
    <property type="entry name" value="CB"/>
    <property type="match status" value="1"/>
</dbReference>
<evidence type="ECO:0000313" key="9">
    <source>
        <dbReference type="Proteomes" id="UP000233332"/>
    </source>
</evidence>
<keyword evidence="4" id="KW-0233">DNA recombination</keyword>
<organism evidence="8 9">
    <name type="scientific">Thalassospira lohafexi</name>
    <dbReference type="NCBI Taxonomy" id="744227"/>
    <lineage>
        <taxon>Bacteria</taxon>
        <taxon>Pseudomonadati</taxon>
        <taxon>Pseudomonadota</taxon>
        <taxon>Alphaproteobacteria</taxon>
        <taxon>Rhodospirillales</taxon>
        <taxon>Thalassospiraceae</taxon>
        <taxon>Thalassospira</taxon>
    </lineage>
</organism>
<dbReference type="PROSITE" id="PS51898">
    <property type="entry name" value="TYR_RECOMBINASE"/>
    <property type="match status" value="1"/>
</dbReference>
<keyword evidence="9" id="KW-1185">Reference proteome</keyword>